<dbReference type="EMBL" id="JACT01000001">
    <property type="protein sequence ID" value="KMS58846.1"/>
    <property type="molecule type" value="Genomic_DNA"/>
</dbReference>
<name>A0A0J7Y4J5_9SPHN</name>
<protein>
    <submittedName>
        <fullName evidence="1">Uncharacterized protein</fullName>
    </submittedName>
</protein>
<evidence type="ECO:0000313" key="2">
    <source>
        <dbReference type="Proteomes" id="UP000052232"/>
    </source>
</evidence>
<sequence length="132" mass="14523">MVTRTTRTYRLTMSDRGLDLFLSCHLRLCMAARDLLSYGSTLQAAMMLFASRDFDEMVAELLDPAVAKLAGDRQHYVGASVELGDMAREIRARVSETGAVHAPSLGSVYIAALSHMSAVGDRELIRISCQLR</sequence>
<proteinExistence type="predicted"/>
<reference evidence="1 2" key="1">
    <citation type="journal article" date="2015" name="G3 (Bethesda)">
        <title>Insights into Ongoing Evolution of the Hexachlorocyclohexane Catabolic Pathway from Comparative Genomics of Ten Sphingomonadaceae Strains.</title>
        <authorList>
            <person name="Pearce S.L."/>
            <person name="Oakeshott J.G."/>
            <person name="Pandey G."/>
        </authorList>
    </citation>
    <scope>NUCLEOTIDE SEQUENCE [LARGE SCALE GENOMIC DNA]</scope>
    <source>
        <strain evidence="1 2">LL01</strain>
    </source>
</reference>
<comment type="caution">
    <text evidence="1">The sequence shown here is derived from an EMBL/GenBank/DDBJ whole genome shotgun (WGS) entry which is preliminary data.</text>
</comment>
<keyword evidence="2" id="KW-1185">Reference proteome</keyword>
<accession>A0A0J7Y4J5</accession>
<dbReference type="PATRIC" id="fig|1420583.3.peg.1889"/>
<dbReference type="Proteomes" id="UP000052232">
    <property type="component" value="Unassembled WGS sequence"/>
</dbReference>
<evidence type="ECO:0000313" key="1">
    <source>
        <dbReference type="EMBL" id="KMS58846.1"/>
    </source>
</evidence>
<organism evidence="1 2">
    <name type="scientific">Sphingobium cupriresistens LL01</name>
    <dbReference type="NCBI Taxonomy" id="1420583"/>
    <lineage>
        <taxon>Bacteria</taxon>
        <taxon>Pseudomonadati</taxon>
        <taxon>Pseudomonadota</taxon>
        <taxon>Alphaproteobacteria</taxon>
        <taxon>Sphingomonadales</taxon>
        <taxon>Sphingomonadaceae</taxon>
        <taxon>Sphingobium</taxon>
    </lineage>
</organism>
<gene>
    <name evidence="1" type="ORF">V473_09395</name>
</gene>
<dbReference type="AlphaFoldDB" id="A0A0J7Y4J5"/>